<accession>A0ABQ6M3X0</accession>
<dbReference type="Pfam" id="PF25325">
    <property type="entry name" value="EF-hand_EFHB_C"/>
    <property type="match status" value="1"/>
</dbReference>
<reference evidence="3 4" key="1">
    <citation type="journal article" date="2023" name="Commun. Biol.">
        <title>Genome analysis of Parmales, the sister group of diatoms, reveals the evolutionary specialization of diatoms from phago-mixotrophs to photoautotrophs.</title>
        <authorList>
            <person name="Ban H."/>
            <person name="Sato S."/>
            <person name="Yoshikawa S."/>
            <person name="Yamada K."/>
            <person name="Nakamura Y."/>
            <person name="Ichinomiya M."/>
            <person name="Sato N."/>
            <person name="Blanc-Mathieu R."/>
            <person name="Endo H."/>
            <person name="Kuwata A."/>
            <person name="Ogata H."/>
        </authorList>
    </citation>
    <scope>NUCLEOTIDE SEQUENCE [LARGE SCALE GENOMIC DNA]</scope>
</reference>
<feature type="domain" description="EFHB C-terminal EF-hand" evidence="2">
    <location>
        <begin position="297"/>
        <end position="364"/>
    </location>
</feature>
<sequence length="370" mass="41139">MTDPHAPGGLSAPNPHPSKIFGTGTASESDHVADVWKNPEGDTEYQKAKNDLAERVYKSTAREPLGKTFVRGHEMPDTITKDPKYRHGIVYKRGIPASAVLNPDTTEEEFAVQREAEKIYIKSHGAYRAGQQKKRDYVWRDGIDPGEKVWGVKGKDIALGGKSEAVYDVLHGVGDVPQTTLTSKKYDDFQSMGDLLGRARNLGHGKQLAGDHIFGKAAVRRGPNEWDARDCVEGKYSYAEQLPDSDLGTTATPGFRNATTELRRFGCPSVRSDIPKYARRSVADNQNYGDDVNAQFLLNPSQFANLGVEDEQFIVPRSKEYIKSMFNDLGYAVEDDVFDELFGSVCDADGMCGVDLYRKAYNNWRIDGRK</sequence>
<evidence type="ECO:0000256" key="1">
    <source>
        <dbReference type="SAM" id="MobiDB-lite"/>
    </source>
</evidence>
<dbReference type="Proteomes" id="UP001165060">
    <property type="component" value="Unassembled WGS sequence"/>
</dbReference>
<name>A0ABQ6M3X0_9STRA</name>
<dbReference type="InterPro" id="IPR057428">
    <property type="entry name" value="EFHB_EF-hand_C"/>
</dbReference>
<dbReference type="EMBL" id="BRYB01002402">
    <property type="protein sequence ID" value="GMI19056.1"/>
    <property type="molecule type" value="Genomic_DNA"/>
</dbReference>
<keyword evidence="4" id="KW-1185">Reference proteome</keyword>
<protein>
    <recommendedName>
        <fullName evidence="2">EFHB C-terminal EF-hand domain-containing protein</fullName>
    </recommendedName>
</protein>
<evidence type="ECO:0000313" key="3">
    <source>
        <dbReference type="EMBL" id="GMI19056.1"/>
    </source>
</evidence>
<evidence type="ECO:0000313" key="4">
    <source>
        <dbReference type="Proteomes" id="UP001165060"/>
    </source>
</evidence>
<gene>
    <name evidence="3" type="ORF">TeGR_g11607</name>
</gene>
<proteinExistence type="predicted"/>
<evidence type="ECO:0000259" key="2">
    <source>
        <dbReference type="Pfam" id="PF25325"/>
    </source>
</evidence>
<comment type="caution">
    <text evidence="3">The sequence shown here is derived from an EMBL/GenBank/DDBJ whole genome shotgun (WGS) entry which is preliminary data.</text>
</comment>
<feature type="region of interest" description="Disordered" evidence="1">
    <location>
        <begin position="1"/>
        <end position="31"/>
    </location>
</feature>
<organism evidence="3 4">
    <name type="scientific">Tetraparma gracilis</name>
    <dbReference type="NCBI Taxonomy" id="2962635"/>
    <lineage>
        <taxon>Eukaryota</taxon>
        <taxon>Sar</taxon>
        <taxon>Stramenopiles</taxon>
        <taxon>Ochrophyta</taxon>
        <taxon>Bolidophyceae</taxon>
        <taxon>Parmales</taxon>
        <taxon>Triparmaceae</taxon>
        <taxon>Tetraparma</taxon>
    </lineage>
</organism>